<gene>
    <name evidence="2" type="ORF">SAMN05216245_101140</name>
</gene>
<sequence length="315" mass="35160">MKKLNLRALFCILTVIACMTCSVAFAEDEVAEFVNYDDIANEVKIIHPEGLQPKGSKRLLYNGDIIMGDTQKFSITCKEYARVVNLDSNACIIIYEPPTGASQISNVVLNSLGPFCSAPKNVEGFVYGGTRGPASPAGDGSLKKAAQSLTPRPGWNVTLLKNQEVNFAWKNANHETFAIIDGNGNKIYEKNIKNLNGLSIVPADIKLEANVPYSWGYDGEYTEFKFTVLDSQTETEVMAKLAELDKMKLTEEERISRKALLVQLISDSFPDKVNLYWLSSQWLGAFENLGANEKQAQYLLQRCKRHLDQEMNQNQ</sequence>
<dbReference type="OrthoDB" id="5240362at2"/>
<dbReference type="RefSeq" id="WP_093912346.1">
    <property type="nucleotide sequence ID" value="NZ_FONL01000001.1"/>
</dbReference>
<dbReference type="AlphaFoldDB" id="A0A1I1XCH2"/>
<evidence type="ECO:0000256" key="1">
    <source>
        <dbReference type="SAM" id="SignalP"/>
    </source>
</evidence>
<reference evidence="2 3" key="1">
    <citation type="submission" date="2016-10" db="EMBL/GenBank/DDBJ databases">
        <authorList>
            <person name="de Groot N.N."/>
        </authorList>
    </citation>
    <scope>NUCLEOTIDE SEQUENCE [LARGE SCALE GENOMIC DNA]</scope>
    <source>
        <strain evidence="2 3">DSM 9236</strain>
    </source>
</reference>
<dbReference type="STRING" id="1123323.SAMN05216245_101140"/>
<keyword evidence="1" id="KW-0732">Signal</keyword>
<dbReference type="PROSITE" id="PS51257">
    <property type="entry name" value="PROKAR_LIPOPROTEIN"/>
    <property type="match status" value="1"/>
</dbReference>
<evidence type="ECO:0000313" key="3">
    <source>
        <dbReference type="Proteomes" id="UP000198896"/>
    </source>
</evidence>
<name>A0A1I1XCH2_9FIRM</name>
<dbReference type="EMBL" id="FONL01000001">
    <property type="protein sequence ID" value="SFE04348.1"/>
    <property type="molecule type" value="Genomic_DNA"/>
</dbReference>
<protein>
    <submittedName>
        <fullName evidence="2">Uncharacterized protein</fullName>
    </submittedName>
</protein>
<keyword evidence="3" id="KW-1185">Reference proteome</keyword>
<organism evidence="2 3">
    <name type="scientific">Succiniclasticum ruminis DSM 9236</name>
    <dbReference type="NCBI Taxonomy" id="1123323"/>
    <lineage>
        <taxon>Bacteria</taxon>
        <taxon>Bacillati</taxon>
        <taxon>Bacillota</taxon>
        <taxon>Negativicutes</taxon>
        <taxon>Acidaminococcales</taxon>
        <taxon>Acidaminococcaceae</taxon>
        <taxon>Succiniclasticum</taxon>
    </lineage>
</organism>
<proteinExistence type="predicted"/>
<feature type="signal peptide" evidence="1">
    <location>
        <begin position="1"/>
        <end position="26"/>
    </location>
</feature>
<dbReference type="Proteomes" id="UP000198896">
    <property type="component" value="Unassembled WGS sequence"/>
</dbReference>
<feature type="chain" id="PRO_5011441125" evidence="1">
    <location>
        <begin position="27"/>
        <end position="315"/>
    </location>
</feature>
<evidence type="ECO:0000313" key="2">
    <source>
        <dbReference type="EMBL" id="SFE04348.1"/>
    </source>
</evidence>
<accession>A0A1I1XCH2</accession>